<feature type="region of interest" description="Disordered" evidence="1">
    <location>
        <begin position="1"/>
        <end position="54"/>
    </location>
</feature>
<evidence type="ECO:0000313" key="2">
    <source>
        <dbReference type="EMBL" id="TQM38260.1"/>
    </source>
</evidence>
<organism evidence="2 3">
    <name type="scientific">Pseudonocardia cypriaca</name>
    <dbReference type="NCBI Taxonomy" id="882449"/>
    <lineage>
        <taxon>Bacteria</taxon>
        <taxon>Bacillati</taxon>
        <taxon>Actinomycetota</taxon>
        <taxon>Actinomycetes</taxon>
        <taxon>Pseudonocardiales</taxon>
        <taxon>Pseudonocardiaceae</taxon>
        <taxon>Pseudonocardia</taxon>
    </lineage>
</organism>
<evidence type="ECO:0000313" key="3">
    <source>
        <dbReference type="Proteomes" id="UP000319818"/>
    </source>
</evidence>
<evidence type="ECO:0000256" key="1">
    <source>
        <dbReference type="SAM" id="MobiDB-lite"/>
    </source>
</evidence>
<dbReference type="AlphaFoldDB" id="A0A543FWP2"/>
<feature type="compositionally biased region" description="Acidic residues" evidence="1">
    <location>
        <begin position="1"/>
        <end position="10"/>
    </location>
</feature>
<protein>
    <submittedName>
        <fullName evidence="2">Uncharacterized protein</fullName>
    </submittedName>
</protein>
<reference evidence="2 3" key="1">
    <citation type="submission" date="2019-06" db="EMBL/GenBank/DDBJ databases">
        <title>Sequencing the genomes of 1000 actinobacteria strains.</title>
        <authorList>
            <person name="Klenk H.-P."/>
        </authorList>
    </citation>
    <scope>NUCLEOTIDE SEQUENCE [LARGE SCALE GENOMIC DNA]</scope>
    <source>
        <strain evidence="2 3">DSM 45511</strain>
    </source>
</reference>
<name>A0A543FWP2_9PSEU</name>
<keyword evidence="3" id="KW-1185">Reference proteome</keyword>
<dbReference type="RefSeq" id="WP_170225845.1">
    <property type="nucleotide sequence ID" value="NZ_VFPH01000002.1"/>
</dbReference>
<dbReference type="Proteomes" id="UP000319818">
    <property type="component" value="Unassembled WGS sequence"/>
</dbReference>
<accession>A0A543FWP2</accession>
<proteinExistence type="predicted"/>
<sequence length="54" mass="5883">MGIEDPDADVVEQLQGTDDGDEPLVDPTDLPSEADPADVAEQRLVVPEDDDYDR</sequence>
<gene>
    <name evidence="2" type="ORF">FB388_5491</name>
</gene>
<comment type="caution">
    <text evidence="2">The sequence shown here is derived from an EMBL/GenBank/DDBJ whole genome shotgun (WGS) entry which is preliminary data.</text>
</comment>
<dbReference type="EMBL" id="VFPH01000002">
    <property type="protein sequence ID" value="TQM38260.1"/>
    <property type="molecule type" value="Genomic_DNA"/>
</dbReference>